<dbReference type="GO" id="GO:0005739">
    <property type="term" value="C:mitochondrion"/>
    <property type="evidence" value="ECO:0007669"/>
    <property type="project" value="UniProtKB-SubCell"/>
</dbReference>
<evidence type="ECO:0000256" key="2">
    <source>
        <dbReference type="ARBA" id="ARBA00010371"/>
    </source>
</evidence>
<keyword evidence="3" id="KW-0521">NADP</keyword>
<organism evidence="7 8">
    <name type="scientific">Smittium mucronatum</name>
    <dbReference type="NCBI Taxonomy" id="133383"/>
    <lineage>
        <taxon>Eukaryota</taxon>
        <taxon>Fungi</taxon>
        <taxon>Fungi incertae sedis</taxon>
        <taxon>Zoopagomycota</taxon>
        <taxon>Kickxellomycotina</taxon>
        <taxon>Harpellomycetes</taxon>
        <taxon>Harpellales</taxon>
        <taxon>Legeriomycetaceae</taxon>
        <taxon>Smittium</taxon>
    </lineage>
</organism>
<dbReference type="OrthoDB" id="7482721at2759"/>
<keyword evidence="6" id="KW-0496">Mitochondrion</keyword>
<gene>
    <name evidence="7" type="ORF">AYI68_g4170</name>
</gene>
<evidence type="ECO:0000256" key="3">
    <source>
        <dbReference type="ARBA" id="ARBA00022857"/>
    </source>
</evidence>
<dbReference type="GO" id="GO:0016491">
    <property type="term" value="F:oxidoreductase activity"/>
    <property type="evidence" value="ECO:0007669"/>
    <property type="project" value="UniProtKB-KW"/>
</dbReference>
<evidence type="ECO:0000256" key="5">
    <source>
        <dbReference type="ARBA" id="ARBA00023002"/>
    </source>
</evidence>
<accession>A0A1R0GXT9</accession>
<dbReference type="Gene3D" id="3.40.50.720">
    <property type="entry name" value="NAD(P)-binding Rossmann-like Domain"/>
    <property type="match status" value="1"/>
</dbReference>
<dbReference type="Proteomes" id="UP000187455">
    <property type="component" value="Unassembled WGS sequence"/>
</dbReference>
<dbReference type="InterPro" id="IPR011032">
    <property type="entry name" value="GroES-like_sf"/>
</dbReference>
<comment type="similarity">
    <text evidence="2">Belongs to the zinc-containing alcohol dehydrogenase family. Quinone oxidoreductase subfamily.</text>
</comment>
<dbReference type="SUPFAM" id="SSF51735">
    <property type="entry name" value="NAD(P)-binding Rossmann-fold domains"/>
    <property type="match status" value="1"/>
</dbReference>
<dbReference type="STRING" id="133383.A0A1R0GXT9"/>
<dbReference type="InterPro" id="IPR036291">
    <property type="entry name" value="NAD(P)-bd_dom_sf"/>
</dbReference>
<name>A0A1R0GXT9_9FUNG</name>
<dbReference type="PANTHER" id="PTHR43981">
    <property type="entry name" value="ENOYL-[ACYL-CARRIER-PROTEIN] REDUCTASE, MITOCHONDRIAL"/>
    <property type="match status" value="1"/>
</dbReference>
<protein>
    <submittedName>
        <fullName evidence="7">Trans-2-enoyl-CoA reductase, mitochondrial</fullName>
    </submittedName>
</protein>
<reference evidence="7 8" key="1">
    <citation type="journal article" date="2016" name="Mol. Biol. Evol.">
        <title>Genome-Wide Survey of Gut Fungi (Harpellales) Reveals the First Horizontally Transferred Ubiquitin Gene from a Mosquito Host.</title>
        <authorList>
            <person name="Wang Y."/>
            <person name="White M.M."/>
            <person name="Kvist S."/>
            <person name="Moncalvo J.M."/>
        </authorList>
    </citation>
    <scope>NUCLEOTIDE SEQUENCE [LARGE SCALE GENOMIC DNA]</scope>
    <source>
        <strain evidence="7 8">ALG-7-W6</strain>
    </source>
</reference>
<evidence type="ECO:0000313" key="8">
    <source>
        <dbReference type="Proteomes" id="UP000187455"/>
    </source>
</evidence>
<sequence length="380" mass="42238">MSWKNYLSSRAAVLNGKGLEEDNIEIIDIDLPPLSENQILVEMVLSSISPYDFLRSRGLYIVPSSHSNLDQNSNSHTHNMDKINGYVAGVEGIGKIVKVGANALTLANGSLELGDYVIPLNFSSYGSWSSLVILNPEYVIPLKGVNFDELKGLVSVGINAMTAYRLLKDIVSISENEYIIQNGLDGEIGQYIVQLAKLKGYRTINVLNDDSDFENLAATLYDFGADVILKESDLKSGSHQEFFDSLNSPIRLALNCVGGISAKLLADHLSYGGTLVTYGDQRGEPISLTSFQYTKKNIRMISYLPTDYFSSHKPEDWISEYSMLLRMLRNGELKPINREFIKMYINENGGDNILECQEFKERLLDAIKIGENAALQFSST</sequence>
<evidence type="ECO:0000256" key="6">
    <source>
        <dbReference type="ARBA" id="ARBA00023128"/>
    </source>
</evidence>
<keyword evidence="8" id="KW-1185">Reference proteome</keyword>
<dbReference type="InterPro" id="IPR051034">
    <property type="entry name" value="Mito_Enoyl-ACP_Reductase"/>
</dbReference>
<comment type="subcellular location">
    <subcellularLocation>
        <location evidence="1">Mitochondrion</location>
    </subcellularLocation>
</comment>
<dbReference type="CDD" id="cd08290">
    <property type="entry name" value="ETR"/>
    <property type="match status" value="1"/>
</dbReference>
<dbReference type="AlphaFoldDB" id="A0A1R0GXT9"/>
<evidence type="ECO:0000256" key="4">
    <source>
        <dbReference type="ARBA" id="ARBA00022946"/>
    </source>
</evidence>
<dbReference type="Gene3D" id="3.90.180.10">
    <property type="entry name" value="Medium-chain alcohol dehydrogenases, catalytic domain"/>
    <property type="match status" value="1"/>
</dbReference>
<evidence type="ECO:0000313" key="7">
    <source>
        <dbReference type="EMBL" id="OLY81721.1"/>
    </source>
</evidence>
<dbReference type="EMBL" id="LSSL01002223">
    <property type="protein sequence ID" value="OLY81721.1"/>
    <property type="molecule type" value="Genomic_DNA"/>
</dbReference>
<dbReference type="GO" id="GO:0006631">
    <property type="term" value="P:fatty acid metabolic process"/>
    <property type="evidence" value="ECO:0007669"/>
    <property type="project" value="TreeGrafter"/>
</dbReference>
<evidence type="ECO:0000256" key="1">
    <source>
        <dbReference type="ARBA" id="ARBA00004173"/>
    </source>
</evidence>
<dbReference type="SUPFAM" id="SSF50129">
    <property type="entry name" value="GroES-like"/>
    <property type="match status" value="1"/>
</dbReference>
<comment type="caution">
    <text evidence="7">The sequence shown here is derived from an EMBL/GenBank/DDBJ whole genome shotgun (WGS) entry which is preliminary data.</text>
</comment>
<keyword evidence="5" id="KW-0560">Oxidoreductase</keyword>
<proteinExistence type="inferred from homology"/>
<keyword evidence="4" id="KW-0809">Transit peptide</keyword>
<dbReference type="PANTHER" id="PTHR43981:SF2">
    <property type="entry name" value="ENOYL-[ACYL-CARRIER-PROTEIN] REDUCTASE, MITOCHONDRIAL"/>
    <property type="match status" value="1"/>
</dbReference>